<dbReference type="Gene3D" id="3.30.530.20">
    <property type="match status" value="1"/>
</dbReference>
<dbReference type="SUPFAM" id="SSF55961">
    <property type="entry name" value="Bet v1-like"/>
    <property type="match status" value="1"/>
</dbReference>
<gene>
    <name evidence="1" type="ORF">CBI38_21190</name>
</gene>
<dbReference type="OrthoDB" id="9807923at2"/>
<evidence type="ECO:0000313" key="1">
    <source>
        <dbReference type="EMBL" id="AWK75726.1"/>
    </source>
</evidence>
<protein>
    <submittedName>
        <fullName evidence="1">Transcriptional regulator</fullName>
    </submittedName>
</protein>
<organism evidence="1 2">
    <name type="scientific">Rhodococcus oxybenzonivorans</name>
    <dbReference type="NCBI Taxonomy" id="1990687"/>
    <lineage>
        <taxon>Bacteria</taxon>
        <taxon>Bacillati</taxon>
        <taxon>Actinomycetota</taxon>
        <taxon>Actinomycetes</taxon>
        <taxon>Mycobacteriales</taxon>
        <taxon>Nocardiaceae</taxon>
        <taxon>Rhodococcus</taxon>
    </lineage>
</organism>
<dbReference type="CDD" id="cd07818">
    <property type="entry name" value="SRPBCC_1"/>
    <property type="match status" value="1"/>
</dbReference>
<dbReference type="Pfam" id="PF10604">
    <property type="entry name" value="Polyketide_cyc2"/>
    <property type="match status" value="1"/>
</dbReference>
<dbReference type="InterPro" id="IPR019587">
    <property type="entry name" value="Polyketide_cyclase/dehydratase"/>
</dbReference>
<accession>A0A2S2C4A9</accession>
<sequence>MSHPLPQHVVRVVLDDTARRPDFGRYRQGRFERPGFSSDETEAVLAPKTSDEFRVERSIVIDASPGTVFPLIDNFHRWTAWSPWEGVDPNLRRTYTGPDSGVGATYSWEGNRKAGKGSMSITKSVPDTQVVLDLEFQKPFSAQNVTTFLLEPNSARTTVRWQMTGRKNRMLKLFGFIVNMDKLVGKDFDKGLAQLKAEAEKR</sequence>
<name>A0A2S2C4A9_9NOCA</name>
<dbReference type="AlphaFoldDB" id="A0A2S2C4A9"/>
<keyword evidence="2" id="KW-1185">Reference proteome</keyword>
<dbReference type="EMBL" id="CP021354">
    <property type="protein sequence ID" value="AWK75726.1"/>
    <property type="molecule type" value="Genomic_DNA"/>
</dbReference>
<dbReference type="KEGG" id="roz:CBI38_21190"/>
<dbReference type="InterPro" id="IPR023393">
    <property type="entry name" value="START-like_dom_sf"/>
</dbReference>
<evidence type="ECO:0000313" key="2">
    <source>
        <dbReference type="Proteomes" id="UP000245711"/>
    </source>
</evidence>
<proteinExistence type="predicted"/>
<dbReference type="Proteomes" id="UP000245711">
    <property type="component" value="Chromosome"/>
</dbReference>
<reference evidence="1 2" key="1">
    <citation type="submission" date="2017-05" db="EMBL/GenBank/DDBJ databases">
        <title>Isolation of Rhodococcus sp. S2-17 biodegrading of BP-3.</title>
        <authorList>
            <person name="Lee Y."/>
            <person name="Kim K.H."/>
            <person name="Chun B.H."/>
            <person name="Jung H.S."/>
            <person name="Jeon C.O."/>
        </authorList>
    </citation>
    <scope>NUCLEOTIDE SEQUENCE [LARGE SCALE GENOMIC DNA]</scope>
    <source>
        <strain evidence="1 2">S2-17</strain>
    </source>
</reference>